<dbReference type="GeneID" id="94841061"/>
<organism evidence="1 2">
    <name type="scientific">Tritrichomonas foetus</name>
    <dbReference type="NCBI Taxonomy" id="1144522"/>
    <lineage>
        <taxon>Eukaryota</taxon>
        <taxon>Metamonada</taxon>
        <taxon>Parabasalia</taxon>
        <taxon>Tritrichomonadida</taxon>
        <taxon>Tritrichomonadidae</taxon>
        <taxon>Tritrichomonas</taxon>
    </lineage>
</organism>
<gene>
    <name evidence="1" type="ORF">TRFO_28747</name>
</gene>
<name>A0A1J4K2D8_9EUKA</name>
<comment type="caution">
    <text evidence="1">The sequence shown here is derived from an EMBL/GenBank/DDBJ whole genome shotgun (WGS) entry which is preliminary data.</text>
</comment>
<accession>A0A1J4K2D8</accession>
<evidence type="ECO:0000313" key="1">
    <source>
        <dbReference type="EMBL" id="OHT03902.1"/>
    </source>
</evidence>
<protein>
    <submittedName>
        <fullName evidence="1">Uncharacterized protein</fullName>
    </submittedName>
</protein>
<reference evidence="1" key="1">
    <citation type="submission" date="2016-10" db="EMBL/GenBank/DDBJ databases">
        <authorList>
            <person name="Benchimol M."/>
            <person name="Almeida L.G."/>
            <person name="Vasconcelos A.T."/>
            <person name="Perreira-Neves A."/>
            <person name="Rosa I.A."/>
            <person name="Tasca T."/>
            <person name="Bogo M.R."/>
            <person name="de Souza W."/>
        </authorList>
    </citation>
    <scope>NUCLEOTIDE SEQUENCE [LARGE SCALE GENOMIC DNA]</scope>
    <source>
        <strain evidence="1">K</strain>
    </source>
</reference>
<dbReference type="Proteomes" id="UP000179807">
    <property type="component" value="Unassembled WGS sequence"/>
</dbReference>
<dbReference type="AlphaFoldDB" id="A0A1J4K2D8"/>
<dbReference type="VEuPathDB" id="TrichDB:TRFO_28747"/>
<proteinExistence type="predicted"/>
<keyword evidence="2" id="KW-1185">Reference proteome</keyword>
<dbReference type="RefSeq" id="XP_068357038.1">
    <property type="nucleotide sequence ID" value="XM_068506357.1"/>
</dbReference>
<evidence type="ECO:0000313" key="2">
    <source>
        <dbReference type="Proteomes" id="UP000179807"/>
    </source>
</evidence>
<sequence length="183" mass="21691">MQSTKPSNAQILKRLRDEFEQQAIVHKQMIKSQNEFYKNSKNLENQRHNEAMVKIKQDQSDRMKALKEQEAEFIKQITDIRSNYSTEKKKIERKHQHDIQMLEESNQLEEESPATQINDLQEMVPDAVYAEALITELLKLQNKNINYIRYEEMAENSKKIRNIADALDAHVKILHSTLERIRI</sequence>
<dbReference type="EMBL" id="MLAK01000813">
    <property type="protein sequence ID" value="OHT03902.1"/>
    <property type="molecule type" value="Genomic_DNA"/>
</dbReference>